<name>A0A7S1C144_9STRA</name>
<proteinExistence type="predicted"/>
<sequence>MLPLYHFILFLSVLQCSSGLFPTPSAQVTFGRRTPRLFGREATAATSPDVTETIRRESIEQYEEILADGAFSNMRKNGTMIFLEDLEKTSDYIHDNFDAILFDCDGVLYRGADPIPDASASLKALIRKGKNILFVTNNAGASRMQLRDKLANILDCEDLTEKQMVSSGYSAAKYLERALEDRGVPMDRANVHVIGSAGLCDELRSFRCRVTGGPSRDGPPPSMSREELADYSFAEEERRGKVDAVVVGLDTAFDYRKLCVAVVLLQRHPGCLLVATNEDAYDLVGSDARHLPGNGALVRAIEHASQRDAINVGKPSRILAELLSDRYGLDPSRTLFVGDRLDTDIKFGKDGGMKSALVLTGCTTVEKLIEVGMGTEEEPLPHIILPHMGLMGK</sequence>
<dbReference type="InterPro" id="IPR006357">
    <property type="entry name" value="HAD-SF_hydro_IIA"/>
</dbReference>
<reference evidence="3" key="1">
    <citation type="submission" date="2021-01" db="EMBL/GenBank/DDBJ databases">
        <authorList>
            <person name="Corre E."/>
            <person name="Pelletier E."/>
            <person name="Niang G."/>
            <person name="Scheremetjew M."/>
            <person name="Finn R."/>
            <person name="Kale V."/>
            <person name="Holt S."/>
            <person name="Cochrane G."/>
            <person name="Meng A."/>
            <person name="Brown T."/>
            <person name="Cohen L."/>
        </authorList>
    </citation>
    <scope>NUCLEOTIDE SEQUENCE</scope>
    <source>
        <strain evidence="3">308</strain>
    </source>
</reference>
<evidence type="ECO:0000313" key="3">
    <source>
        <dbReference type="EMBL" id="CAD8904466.1"/>
    </source>
</evidence>
<dbReference type="PANTHER" id="PTHR19288:SF93">
    <property type="entry name" value="FI11325P-RELATED"/>
    <property type="match status" value="1"/>
</dbReference>
<organism evidence="3">
    <name type="scientific">Corethron hystrix</name>
    <dbReference type="NCBI Taxonomy" id="216773"/>
    <lineage>
        <taxon>Eukaryota</taxon>
        <taxon>Sar</taxon>
        <taxon>Stramenopiles</taxon>
        <taxon>Ochrophyta</taxon>
        <taxon>Bacillariophyta</taxon>
        <taxon>Coscinodiscophyceae</taxon>
        <taxon>Corethrophycidae</taxon>
        <taxon>Corethrales</taxon>
        <taxon>Corethraceae</taxon>
        <taxon>Corethron</taxon>
    </lineage>
</organism>
<dbReference type="InterPro" id="IPR006349">
    <property type="entry name" value="PGP_euk"/>
</dbReference>
<evidence type="ECO:0008006" key="4">
    <source>
        <dbReference type="Google" id="ProtNLM"/>
    </source>
</evidence>
<dbReference type="GO" id="GO:0016791">
    <property type="term" value="F:phosphatase activity"/>
    <property type="evidence" value="ECO:0007669"/>
    <property type="project" value="InterPro"/>
</dbReference>
<protein>
    <recommendedName>
        <fullName evidence="4">Phosphoglycolate phosphatase</fullName>
    </recommendedName>
</protein>
<gene>
    <name evidence="3" type="ORF">CHYS00102_LOCUS31686</name>
</gene>
<keyword evidence="1" id="KW-0378">Hydrolase</keyword>
<dbReference type="Pfam" id="PF13344">
    <property type="entry name" value="Hydrolase_6"/>
    <property type="match status" value="1"/>
</dbReference>
<dbReference type="SUPFAM" id="SSF56784">
    <property type="entry name" value="HAD-like"/>
    <property type="match status" value="1"/>
</dbReference>
<dbReference type="InterPro" id="IPR023214">
    <property type="entry name" value="HAD_sf"/>
</dbReference>
<dbReference type="Gene3D" id="3.40.50.1000">
    <property type="entry name" value="HAD superfamily/HAD-like"/>
    <property type="match status" value="2"/>
</dbReference>
<accession>A0A7S1C144</accession>
<dbReference type="NCBIfam" id="TIGR01452">
    <property type="entry name" value="PGP_euk"/>
    <property type="match status" value="1"/>
</dbReference>
<dbReference type="Pfam" id="PF13242">
    <property type="entry name" value="Hydrolase_like"/>
    <property type="match status" value="1"/>
</dbReference>
<keyword evidence="2" id="KW-0732">Signal</keyword>
<feature type="chain" id="PRO_5031213591" description="Phosphoglycolate phosphatase" evidence="2">
    <location>
        <begin position="20"/>
        <end position="393"/>
    </location>
</feature>
<evidence type="ECO:0000256" key="2">
    <source>
        <dbReference type="SAM" id="SignalP"/>
    </source>
</evidence>
<dbReference type="PANTHER" id="PTHR19288">
    <property type="entry name" value="4-NITROPHENYLPHOSPHATASE-RELATED"/>
    <property type="match status" value="1"/>
</dbReference>
<dbReference type="EMBL" id="HBFR01043275">
    <property type="protein sequence ID" value="CAD8904466.1"/>
    <property type="molecule type" value="Transcribed_RNA"/>
</dbReference>
<evidence type="ECO:0000256" key="1">
    <source>
        <dbReference type="ARBA" id="ARBA00022801"/>
    </source>
</evidence>
<dbReference type="GO" id="GO:0005737">
    <property type="term" value="C:cytoplasm"/>
    <property type="evidence" value="ECO:0007669"/>
    <property type="project" value="TreeGrafter"/>
</dbReference>
<dbReference type="InterPro" id="IPR036412">
    <property type="entry name" value="HAD-like_sf"/>
</dbReference>
<feature type="signal peptide" evidence="2">
    <location>
        <begin position="1"/>
        <end position="19"/>
    </location>
</feature>
<dbReference type="NCBIfam" id="TIGR01460">
    <property type="entry name" value="HAD-SF-IIA"/>
    <property type="match status" value="1"/>
</dbReference>
<dbReference type="AlphaFoldDB" id="A0A7S1C144"/>